<dbReference type="Proteomes" id="UP000618754">
    <property type="component" value="Unassembled WGS sequence"/>
</dbReference>
<evidence type="ECO:0000313" key="3">
    <source>
        <dbReference type="Proteomes" id="UP000618754"/>
    </source>
</evidence>
<evidence type="ECO:0000256" key="1">
    <source>
        <dbReference type="SAM" id="SignalP"/>
    </source>
</evidence>
<name>A0ABR7X627_9SPHI</name>
<evidence type="ECO:0008006" key="4">
    <source>
        <dbReference type="Google" id="ProtNLM"/>
    </source>
</evidence>
<gene>
    <name evidence="2" type="ORF">IDJ75_12160</name>
</gene>
<proteinExistence type="predicted"/>
<comment type="caution">
    <text evidence="2">The sequence shown here is derived from an EMBL/GenBank/DDBJ whole genome shotgun (WGS) entry which is preliminary data.</text>
</comment>
<evidence type="ECO:0000313" key="2">
    <source>
        <dbReference type="EMBL" id="MBD1386038.1"/>
    </source>
</evidence>
<dbReference type="RefSeq" id="WP_191175882.1">
    <property type="nucleotide sequence ID" value="NZ_JACWMW010000002.1"/>
</dbReference>
<feature type="signal peptide" evidence="1">
    <location>
        <begin position="1"/>
        <end position="19"/>
    </location>
</feature>
<dbReference type="EMBL" id="JACWMW010000002">
    <property type="protein sequence ID" value="MBD1386038.1"/>
    <property type="molecule type" value="Genomic_DNA"/>
</dbReference>
<keyword evidence="3" id="KW-1185">Reference proteome</keyword>
<keyword evidence="1" id="KW-0732">Signal</keyword>
<reference evidence="2 3" key="1">
    <citation type="submission" date="2020-09" db="EMBL/GenBank/DDBJ databases">
        <title>Novel species of Mucilaginibacter isolated from a glacier on the Tibetan Plateau.</title>
        <authorList>
            <person name="Liu Q."/>
            <person name="Xin Y.-H."/>
        </authorList>
    </citation>
    <scope>NUCLEOTIDE SEQUENCE [LARGE SCALE GENOMIC DNA]</scope>
    <source>
        <strain evidence="2 3">CGMCC 1.13878</strain>
    </source>
</reference>
<accession>A0ABR7X627</accession>
<protein>
    <recommendedName>
        <fullName evidence="4">DUF4251 domain-containing protein</fullName>
    </recommendedName>
</protein>
<sequence length="161" mass="18453">MKRYCLLLAIICFCSSVRAQSISFFDLTNLTNLSNGQAHTYLTLGNVFKHQYLEEVDGKKIEHFRSRSNKVKEQSITIGENTILSNGTILRTVTYETRDPQHIVNLIAQARSAKLIMKFQGQDAYNNIYKFDNEFYFITMLISTTENKGSVVVTQKEFAGY</sequence>
<feature type="chain" id="PRO_5046108168" description="DUF4251 domain-containing protein" evidence="1">
    <location>
        <begin position="20"/>
        <end position="161"/>
    </location>
</feature>
<organism evidence="2 3">
    <name type="scientific">Mucilaginibacter rigui</name>
    <dbReference type="NCBI Taxonomy" id="534635"/>
    <lineage>
        <taxon>Bacteria</taxon>
        <taxon>Pseudomonadati</taxon>
        <taxon>Bacteroidota</taxon>
        <taxon>Sphingobacteriia</taxon>
        <taxon>Sphingobacteriales</taxon>
        <taxon>Sphingobacteriaceae</taxon>
        <taxon>Mucilaginibacter</taxon>
    </lineage>
</organism>